<evidence type="ECO:0000256" key="1">
    <source>
        <dbReference type="SAM" id="MobiDB-lite"/>
    </source>
</evidence>
<dbReference type="Proteomes" id="UP001213000">
    <property type="component" value="Unassembled WGS sequence"/>
</dbReference>
<gene>
    <name evidence="2" type="ORF">NP233_g2988</name>
</gene>
<proteinExistence type="predicted"/>
<feature type="compositionally biased region" description="Low complexity" evidence="1">
    <location>
        <begin position="10"/>
        <end position="24"/>
    </location>
</feature>
<feature type="region of interest" description="Disordered" evidence="1">
    <location>
        <begin position="1"/>
        <end position="73"/>
    </location>
</feature>
<organism evidence="2 3">
    <name type="scientific">Leucocoprinus birnbaumii</name>
    <dbReference type="NCBI Taxonomy" id="56174"/>
    <lineage>
        <taxon>Eukaryota</taxon>
        <taxon>Fungi</taxon>
        <taxon>Dikarya</taxon>
        <taxon>Basidiomycota</taxon>
        <taxon>Agaricomycotina</taxon>
        <taxon>Agaricomycetes</taxon>
        <taxon>Agaricomycetidae</taxon>
        <taxon>Agaricales</taxon>
        <taxon>Agaricineae</taxon>
        <taxon>Agaricaceae</taxon>
        <taxon>Leucocoprinus</taxon>
    </lineage>
</organism>
<dbReference type="AlphaFoldDB" id="A0AAD5YT76"/>
<dbReference type="EMBL" id="JANIEX010000137">
    <property type="protein sequence ID" value="KAJ3572575.1"/>
    <property type="molecule type" value="Genomic_DNA"/>
</dbReference>
<evidence type="ECO:0000313" key="2">
    <source>
        <dbReference type="EMBL" id="KAJ3572575.1"/>
    </source>
</evidence>
<keyword evidence="3" id="KW-1185">Reference proteome</keyword>
<comment type="caution">
    <text evidence="2">The sequence shown here is derived from an EMBL/GenBank/DDBJ whole genome shotgun (WGS) entry which is preliminary data.</text>
</comment>
<feature type="compositionally biased region" description="Polar residues" evidence="1">
    <location>
        <begin position="36"/>
        <end position="48"/>
    </location>
</feature>
<reference evidence="2" key="1">
    <citation type="submission" date="2022-07" db="EMBL/GenBank/DDBJ databases">
        <title>Genome Sequence of Leucocoprinus birnbaumii.</title>
        <authorList>
            <person name="Buettner E."/>
        </authorList>
    </citation>
    <scope>NUCLEOTIDE SEQUENCE</scope>
    <source>
        <strain evidence="2">VT141</strain>
    </source>
</reference>
<accession>A0AAD5YT76</accession>
<evidence type="ECO:0000313" key="3">
    <source>
        <dbReference type="Proteomes" id="UP001213000"/>
    </source>
</evidence>
<sequence>MPHVSVPLTRSARGRSSSSGRSHSTNCGQSLDKLALQSSPRQVISSAYSRLYRTGEDPPTGPLPSPSRSPSKERRFLKRLAQEILEGHFVKPRARARLIQPALAIPAISTPLTMKYAQLSVDIKARSGGTTPSPSLEPSKTLLTRSMSLCPGMVRCRGHLSTPKRTYLGASWAAQRRRMAWGVRAPVHAMAFEASQIQFDDKHYTHRGDFSATNVGTTAD</sequence>
<protein>
    <submittedName>
        <fullName evidence="2">Uncharacterized protein</fullName>
    </submittedName>
</protein>
<name>A0AAD5YT76_9AGAR</name>